<protein>
    <recommendedName>
        <fullName evidence="6">DNA repair metallo-beta-lactamase domain-containing protein</fullName>
    </recommendedName>
</protein>
<dbReference type="Proteomes" id="UP000775213">
    <property type="component" value="Unassembled WGS sequence"/>
</dbReference>
<feature type="domain" description="DNA repair metallo-beta-lactamase" evidence="6">
    <location>
        <begin position="222"/>
        <end position="327"/>
    </location>
</feature>
<dbReference type="InterPro" id="IPR011084">
    <property type="entry name" value="DRMBL"/>
</dbReference>
<dbReference type="EMBL" id="JAGFBR010000005">
    <property type="protein sequence ID" value="KAH0466584.1"/>
    <property type="molecule type" value="Genomic_DNA"/>
</dbReference>
<dbReference type="Gene3D" id="3.60.15.10">
    <property type="entry name" value="Ribonuclease Z/Hydroxyacylglutathione hydrolase-like"/>
    <property type="match status" value="1"/>
</dbReference>
<evidence type="ECO:0000313" key="8">
    <source>
        <dbReference type="Proteomes" id="UP000775213"/>
    </source>
</evidence>
<dbReference type="GO" id="GO:0036297">
    <property type="term" value="P:interstrand cross-link repair"/>
    <property type="evidence" value="ECO:0007669"/>
    <property type="project" value="TreeGrafter"/>
</dbReference>
<dbReference type="GO" id="GO:0035312">
    <property type="term" value="F:5'-3' DNA exonuclease activity"/>
    <property type="evidence" value="ECO:0007669"/>
    <property type="project" value="TreeGrafter"/>
</dbReference>
<dbReference type="FunFam" id="3.40.50.12650:FF:000005">
    <property type="entry name" value="DNA repair metallo-beta-lactamase family protein"/>
    <property type="match status" value="1"/>
</dbReference>
<gene>
    <name evidence="7" type="ORF">IEQ34_003822</name>
</gene>
<comment type="subcellular location">
    <subcellularLocation>
        <location evidence="1">Nucleus</location>
    </subcellularLocation>
</comment>
<dbReference type="AlphaFoldDB" id="A0AAV7HER3"/>
<dbReference type="GO" id="GO:0006303">
    <property type="term" value="P:double-strand break repair via nonhomologous end joining"/>
    <property type="evidence" value="ECO:0007669"/>
    <property type="project" value="TreeGrafter"/>
</dbReference>
<evidence type="ECO:0000256" key="2">
    <source>
        <dbReference type="ARBA" id="ARBA00010304"/>
    </source>
</evidence>
<dbReference type="FunFam" id="3.60.15.10:FF:000039">
    <property type="entry name" value="DNA repair metallo-beta-lactamase family protein"/>
    <property type="match status" value="1"/>
</dbReference>
<keyword evidence="5" id="KW-0539">Nucleus</keyword>
<comment type="similarity">
    <text evidence="2">Belongs to the DNA repair metallo-beta-lactamase (DRMBL) family.</text>
</comment>
<evidence type="ECO:0000256" key="5">
    <source>
        <dbReference type="ARBA" id="ARBA00023242"/>
    </source>
</evidence>
<dbReference type="SUPFAM" id="SSF56281">
    <property type="entry name" value="Metallo-hydrolase/oxidoreductase"/>
    <property type="match status" value="1"/>
</dbReference>
<dbReference type="Pfam" id="PF07522">
    <property type="entry name" value="DRMBL"/>
    <property type="match status" value="1"/>
</dbReference>
<accession>A0AAV7HER3</accession>
<evidence type="ECO:0000256" key="1">
    <source>
        <dbReference type="ARBA" id="ARBA00004123"/>
    </source>
</evidence>
<keyword evidence="3" id="KW-0227">DNA damage</keyword>
<sequence>MPIETPRGLPFSVDTWSHASKQKRHHFLTHAHKDHLSGIAAFCSFPIYCTRLTKTLVCHQFPELDDSLFLEIELGELLVVKDPDGDFSVRAFDANHCPGAVMFLFEGGFGNILHTGDCRLDPECLQNFPLKYANKNGRDCNLDYIFLDCTFGRCSIEIPSKKLAIQQVINCIWKHPNALAVYLACDMLGQEDILVQVSKTFGSRIYVDEIKNPECFNVLSLIAPEILSKDESSRFQVVEGFPSLSERASKKIAEARENFHPEPLFIRPSTQWYATNDLAHRLKLSEAERDECGVWHVCYSMHSSRQELEWALQVLQPKWVISTTPPCRAMELDYVKKHCFKTRIAHDDPIWKLFYGTSGNSATFSASTNSMFPGNIDAAITEVSQASTEFSIVNLKGMSIDHLELKLDLSTPPVAVPITLFGRARLGDQHINILQEEKKHCSENTENISLVSTKEVVDVHDSSISLGRMDAIESIRTQKQELLFQNTLVEPNMKKWRDGATQYIPNNVNHAPEQFERVDEQICLVDIASTKVSDATVPNFECIKDENASSESDKSYIGSSKNINANLRRLYRSMNVPVPRPLFSVVGLMNSIKRFKTGPDSSF</sequence>
<reference evidence="7 8" key="1">
    <citation type="journal article" date="2021" name="Hortic Res">
        <title>Chromosome-scale assembly of the Dendrobium chrysotoxum genome enhances the understanding of orchid evolution.</title>
        <authorList>
            <person name="Zhang Y."/>
            <person name="Zhang G.Q."/>
            <person name="Zhang D."/>
            <person name="Liu X.D."/>
            <person name="Xu X.Y."/>
            <person name="Sun W.H."/>
            <person name="Yu X."/>
            <person name="Zhu X."/>
            <person name="Wang Z.W."/>
            <person name="Zhao X."/>
            <person name="Zhong W.Y."/>
            <person name="Chen H."/>
            <person name="Yin W.L."/>
            <person name="Huang T."/>
            <person name="Niu S.C."/>
            <person name="Liu Z.J."/>
        </authorList>
    </citation>
    <scope>NUCLEOTIDE SEQUENCE [LARGE SCALE GENOMIC DNA]</scope>
    <source>
        <strain evidence="7">Lindl</strain>
    </source>
</reference>
<keyword evidence="4" id="KW-0234">DNA repair</keyword>
<dbReference type="PANTHER" id="PTHR23240">
    <property type="entry name" value="DNA CROSS-LINK REPAIR PROTEIN PSO2/SNM1-RELATED"/>
    <property type="match status" value="1"/>
</dbReference>
<dbReference type="GO" id="GO:0005634">
    <property type="term" value="C:nucleus"/>
    <property type="evidence" value="ECO:0007669"/>
    <property type="project" value="UniProtKB-SubCell"/>
</dbReference>
<keyword evidence="8" id="KW-1185">Reference proteome</keyword>
<comment type="caution">
    <text evidence="7">The sequence shown here is derived from an EMBL/GenBank/DDBJ whole genome shotgun (WGS) entry which is preliminary data.</text>
</comment>
<dbReference type="InterPro" id="IPR036866">
    <property type="entry name" value="RibonucZ/Hydroxyglut_hydro"/>
</dbReference>
<evidence type="ECO:0000313" key="7">
    <source>
        <dbReference type="EMBL" id="KAH0466584.1"/>
    </source>
</evidence>
<evidence type="ECO:0000256" key="3">
    <source>
        <dbReference type="ARBA" id="ARBA00022763"/>
    </source>
</evidence>
<evidence type="ECO:0000259" key="6">
    <source>
        <dbReference type="Pfam" id="PF07522"/>
    </source>
</evidence>
<dbReference type="Gene3D" id="3.40.50.12650">
    <property type="match status" value="1"/>
</dbReference>
<name>A0AAV7HER3_DENCH</name>
<evidence type="ECO:0000256" key="4">
    <source>
        <dbReference type="ARBA" id="ARBA00023204"/>
    </source>
</evidence>
<dbReference type="GO" id="GO:0003684">
    <property type="term" value="F:damaged DNA binding"/>
    <property type="evidence" value="ECO:0007669"/>
    <property type="project" value="TreeGrafter"/>
</dbReference>
<organism evidence="7 8">
    <name type="scientific">Dendrobium chrysotoxum</name>
    <name type="common">Orchid</name>
    <dbReference type="NCBI Taxonomy" id="161865"/>
    <lineage>
        <taxon>Eukaryota</taxon>
        <taxon>Viridiplantae</taxon>
        <taxon>Streptophyta</taxon>
        <taxon>Embryophyta</taxon>
        <taxon>Tracheophyta</taxon>
        <taxon>Spermatophyta</taxon>
        <taxon>Magnoliopsida</taxon>
        <taxon>Liliopsida</taxon>
        <taxon>Asparagales</taxon>
        <taxon>Orchidaceae</taxon>
        <taxon>Epidendroideae</taxon>
        <taxon>Malaxideae</taxon>
        <taxon>Dendrobiinae</taxon>
        <taxon>Dendrobium</taxon>
    </lineage>
</organism>
<proteinExistence type="inferred from homology"/>
<dbReference type="PANTHER" id="PTHR23240:SF31">
    <property type="entry name" value="DNA REPAIR METALLO-BETA-LACTAMASE FAMILY PROTEIN"/>
    <property type="match status" value="1"/>
</dbReference>